<dbReference type="PANTHER" id="PTHR10027:SF10">
    <property type="entry name" value="SLOWPOKE 2, ISOFORM D"/>
    <property type="match status" value="1"/>
</dbReference>
<keyword evidence="4 13" id="KW-0812">Transmembrane</keyword>
<feature type="transmembrane region" description="Helical" evidence="13">
    <location>
        <begin position="54"/>
        <end position="75"/>
    </location>
</feature>
<keyword evidence="9 13" id="KW-0472">Membrane</keyword>
<evidence type="ECO:0000256" key="7">
    <source>
        <dbReference type="ARBA" id="ARBA00022989"/>
    </source>
</evidence>
<dbReference type="Pfam" id="PF22614">
    <property type="entry name" value="Slo-like_RCK"/>
    <property type="match status" value="1"/>
</dbReference>
<feature type="transmembrane region" description="Helical" evidence="13">
    <location>
        <begin position="246"/>
        <end position="263"/>
    </location>
</feature>
<evidence type="ECO:0000256" key="11">
    <source>
        <dbReference type="ARBA" id="ARBA00034430"/>
    </source>
</evidence>
<dbReference type="Pfam" id="PF07885">
    <property type="entry name" value="Ion_trans_2"/>
    <property type="match status" value="1"/>
</dbReference>
<keyword evidence="7 13" id="KW-1133">Transmembrane helix</keyword>
<gene>
    <name evidence="17" type="ORF">FVE85_5300</name>
</gene>
<comment type="subcellular location">
    <subcellularLocation>
        <location evidence="1">Membrane</location>
        <topology evidence="1">Multi-pass membrane protein</topology>
    </subcellularLocation>
</comment>
<evidence type="ECO:0000256" key="6">
    <source>
        <dbReference type="ARBA" id="ARBA00022958"/>
    </source>
</evidence>
<evidence type="ECO:0000259" key="14">
    <source>
        <dbReference type="Pfam" id="PF03493"/>
    </source>
</evidence>
<dbReference type="PANTHER" id="PTHR10027">
    <property type="entry name" value="CALCIUM-ACTIVATED POTASSIUM CHANNEL ALPHA CHAIN"/>
    <property type="match status" value="1"/>
</dbReference>
<feature type="transmembrane region" description="Helical" evidence="13">
    <location>
        <begin position="216"/>
        <end position="234"/>
    </location>
</feature>
<dbReference type="InterPro" id="IPR003148">
    <property type="entry name" value="RCK_N"/>
</dbReference>
<evidence type="ECO:0000259" key="15">
    <source>
        <dbReference type="Pfam" id="PF07885"/>
    </source>
</evidence>
<dbReference type="GO" id="GO:0016020">
    <property type="term" value="C:membrane"/>
    <property type="evidence" value="ECO:0007669"/>
    <property type="project" value="UniProtKB-SubCell"/>
</dbReference>
<protein>
    <submittedName>
        <fullName evidence="17">Potassium channel subfamily T member 2</fullName>
    </submittedName>
</protein>
<dbReference type="InterPro" id="IPR047871">
    <property type="entry name" value="K_chnl_Slo-like"/>
</dbReference>
<keyword evidence="5" id="KW-0631">Potassium channel</keyword>
<sequence>MHSGAERDVYEIDEYELDLMYAEFDTRPLDWLQKARRRCASWLLRKNVNFYNSVMLFTCGWTMTGLYITGTYLVLLPTWLSSLQLALGIVFVVEFLLRLFVSDSPIRFALNFRSFCEVMAFTSAIFAGREHSQNFSYLASYAAFRQFLDIEKRLLGNVDPKPMLLIRIGMHTFVAVMILSSTITLIETLGPLNSDASVPNDSPFFLFTGIRLRDDWSWFNSFYFMVVTLTTVGYGDFFPVTELGRAFVVVAIIMGGFILGSILRELPDVVSGGVDIGTYRKTPHRDHLVVYGECLDLAMVKEFVVEFYSDWRNESFDLLFVSDTPQWTLQEWSSFVVLDPRYERFTCYLKGSLANEDEFDRAYGSLALAFFVFSSSVGVSPTQSDANAVLVVSAIRARAPDAPLYSIMQRRETVRQAKYVSSRRLGASGKVDSSRRLQRYFHASANTMEQLSREEGNDTFELRRVGNDVLSLTEFQTALMAESLRTNGLSALISDLLLYTNRAIHCDLDTFPWAREYSMGSAVYITSKKLPDVWKDKTVADVALPLFEAGIVPLGFRTDSLCLISAASPDVRLEPNQTCLLMTFLSDEVLDKVLESLAELAIESIQTYRFLPDDHVTERQNAEEHAEHKCDLDDEKRDPSRLHSSAVDFKFSEADLGESYDDDDGDDDGVRTPVVVLWTKSTIANSHLPPKYFSVSGLWWTHGHDHSHRSWNDVGLPNAAAVVVFSNSAHDSSSDSQTLITLLTLEMFSSGNPQVFFCVEIQEDKSLHLMNPKGRTRRRGLQLGVSPCGQRILEIAQGSQSVATALSNSSSAAESGLRNTVNGKLGSIQSVRNISSLMRLTSLEPGSLGLVGSSWSMSAEASFASGEFVVRWTSYILLLRAMHEPGLTDFVLGLLGIRGSELGTSTDVSRSFGQSSFDRKARAGWGNCSSILLTPVPEAWLAKTNPDERTFRSLYAFVVTELRWIPLGLYRSGESPICYPRFDRSQRNPFAGLKGGWGRRHGAGREDNREMGIIRLGSTEPTEQWRAVSPKPSFTHTTTRHTYALPTLGTEISYSQISASSRELAYLRGQTTLSPSSGRLRGTFSGNSRKDHPHAARPAWAPAGGLFPPKTTTAAAAAAANNELPYVYTLPEPYALVHENDAVFAFNCRCDH</sequence>
<evidence type="ECO:0000256" key="5">
    <source>
        <dbReference type="ARBA" id="ARBA00022826"/>
    </source>
</evidence>
<comment type="caution">
    <text evidence="17">The sequence shown here is derived from an EMBL/GenBank/DDBJ whole genome shotgun (WGS) entry which is preliminary data.</text>
</comment>
<dbReference type="EMBL" id="VRMN01000001">
    <property type="protein sequence ID" value="KAA8497715.1"/>
    <property type="molecule type" value="Genomic_DNA"/>
</dbReference>
<feature type="domain" description="Calcium-activated potassium channel BK alpha subunit" evidence="14">
    <location>
        <begin position="468"/>
        <end position="549"/>
    </location>
</feature>
<dbReference type="AlphaFoldDB" id="A0A5J4Z352"/>
<feature type="region of interest" description="Disordered" evidence="12">
    <location>
        <begin position="619"/>
        <end position="640"/>
    </location>
</feature>
<organism evidence="17 18">
    <name type="scientific">Porphyridium purpureum</name>
    <name type="common">Red alga</name>
    <name type="synonym">Porphyridium cruentum</name>
    <dbReference type="NCBI Taxonomy" id="35688"/>
    <lineage>
        <taxon>Eukaryota</taxon>
        <taxon>Rhodophyta</taxon>
        <taxon>Bangiophyceae</taxon>
        <taxon>Porphyridiales</taxon>
        <taxon>Porphyridiaceae</taxon>
        <taxon>Porphyridium</taxon>
    </lineage>
</organism>
<dbReference type="Proteomes" id="UP000324585">
    <property type="component" value="Unassembled WGS sequence"/>
</dbReference>
<feature type="region of interest" description="Disordered" evidence="12">
    <location>
        <begin position="1076"/>
        <end position="1104"/>
    </location>
</feature>
<evidence type="ECO:0000256" key="2">
    <source>
        <dbReference type="ARBA" id="ARBA00022448"/>
    </source>
</evidence>
<evidence type="ECO:0000256" key="9">
    <source>
        <dbReference type="ARBA" id="ARBA00023136"/>
    </source>
</evidence>
<evidence type="ECO:0000256" key="8">
    <source>
        <dbReference type="ARBA" id="ARBA00023065"/>
    </source>
</evidence>
<keyword evidence="2" id="KW-0813">Transport</keyword>
<dbReference type="Gene3D" id="1.10.287.70">
    <property type="match status" value="1"/>
</dbReference>
<evidence type="ECO:0000256" key="3">
    <source>
        <dbReference type="ARBA" id="ARBA00022538"/>
    </source>
</evidence>
<keyword evidence="8" id="KW-0406">Ion transport</keyword>
<keyword evidence="10 17" id="KW-0407">Ion channel</keyword>
<dbReference type="InterPro" id="IPR013099">
    <property type="entry name" value="K_chnl_dom"/>
</dbReference>
<evidence type="ECO:0000256" key="13">
    <source>
        <dbReference type="SAM" id="Phobius"/>
    </source>
</evidence>
<evidence type="ECO:0000256" key="10">
    <source>
        <dbReference type="ARBA" id="ARBA00023303"/>
    </source>
</evidence>
<evidence type="ECO:0000259" key="16">
    <source>
        <dbReference type="Pfam" id="PF22614"/>
    </source>
</evidence>
<dbReference type="Pfam" id="PF03493">
    <property type="entry name" value="BK_channel_a"/>
    <property type="match status" value="1"/>
</dbReference>
<name>A0A5J4Z352_PORPP</name>
<keyword evidence="18" id="KW-1185">Reference proteome</keyword>
<evidence type="ECO:0000256" key="4">
    <source>
        <dbReference type="ARBA" id="ARBA00022692"/>
    </source>
</evidence>
<evidence type="ECO:0000256" key="12">
    <source>
        <dbReference type="SAM" id="MobiDB-lite"/>
    </source>
</evidence>
<evidence type="ECO:0000313" key="18">
    <source>
        <dbReference type="Proteomes" id="UP000324585"/>
    </source>
</evidence>
<feature type="domain" description="RCK N-terminal" evidence="16">
    <location>
        <begin position="285"/>
        <end position="405"/>
    </location>
</feature>
<reference evidence="18" key="1">
    <citation type="journal article" date="2019" name="Nat. Commun.">
        <title>Expansion of phycobilisome linker gene families in mesophilic red algae.</title>
        <authorList>
            <person name="Lee J."/>
            <person name="Kim D."/>
            <person name="Bhattacharya D."/>
            <person name="Yoon H.S."/>
        </authorList>
    </citation>
    <scope>NUCLEOTIDE SEQUENCE [LARGE SCALE GENOMIC DNA]</scope>
    <source>
        <strain evidence="18">CCMP 1328</strain>
    </source>
</reference>
<dbReference type="GO" id="GO:0005267">
    <property type="term" value="F:potassium channel activity"/>
    <property type="evidence" value="ECO:0007669"/>
    <property type="project" value="UniProtKB-KW"/>
</dbReference>
<evidence type="ECO:0000256" key="1">
    <source>
        <dbReference type="ARBA" id="ARBA00004141"/>
    </source>
</evidence>
<proteinExistence type="predicted"/>
<dbReference type="OrthoDB" id="257992at2759"/>
<feature type="transmembrane region" description="Helical" evidence="13">
    <location>
        <begin position="81"/>
        <end position="101"/>
    </location>
</feature>
<dbReference type="InterPro" id="IPR003929">
    <property type="entry name" value="K_chnl_BK_asu"/>
</dbReference>
<keyword evidence="3" id="KW-0633">Potassium transport</keyword>
<evidence type="ECO:0000313" key="17">
    <source>
        <dbReference type="EMBL" id="KAA8497715.1"/>
    </source>
</evidence>
<feature type="transmembrane region" description="Helical" evidence="13">
    <location>
        <begin position="164"/>
        <end position="186"/>
    </location>
</feature>
<dbReference type="SUPFAM" id="SSF81324">
    <property type="entry name" value="Voltage-gated potassium channels"/>
    <property type="match status" value="1"/>
</dbReference>
<accession>A0A5J4Z352</accession>
<comment type="catalytic activity">
    <reaction evidence="11">
        <text>K(+)(in) = K(+)(out)</text>
        <dbReference type="Rhea" id="RHEA:29463"/>
        <dbReference type="ChEBI" id="CHEBI:29103"/>
    </reaction>
</comment>
<keyword evidence="6" id="KW-0630">Potassium</keyword>
<feature type="domain" description="Potassium channel" evidence="15">
    <location>
        <begin position="213"/>
        <end position="265"/>
    </location>
</feature>